<dbReference type="Proteomes" id="UP001194696">
    <property type="component" value="Unassembled WGS sequence"/>
</dbReference>
<evidence type="ECO:0008006" key="7">
    <source>
        <dbReference type="Google" id="ProtNLM"/>
    </source>
</evidence>
<dbReference type="PANTHER" id="PTHR46825">
    <property type="entry name" value="D-ALANYL-D-ALANINE-CARBOXYPEPTIDASE/ENDOPEPTIDASE AMPH"/>
    <property type="match status" value="1"/>
</dbReference>
<feature type="domain" description="Peptidase S12 Pab87-related C-terminal" evidence="4">
    <location>
        <begin position="405"/>
        <end position="498"/>
    </location>
</feature>
<evidence type="ECO:0000313" key="5">
    <source>
        <dbReference type="EMBL" id="KAG0292438.1"/>
    </source>
</evidence>
<sequence length="510" mass="56560">MQFRTNATAPTPKSTSKNTLPENLSSILEKARIKNGIQGMAVSVLYKGELIFAEGFGKRNDEESFTKDTLMPVGSLTKAFTATAIGELVAEGKMDWDTTPVNTYLPEFEVKDPVVTSQLTLVDLLSHRTNFPNVFLRWAGAKESRIELIKYLKFADQPSKLTSKLNYSNTMYAVAGEASARVAGVSWEELVKSKIIDPLNLTNTGFSQLALKNFSNYALPYDATSFEDAKMGNFIRGELYEDDLKDAPAGDMYSNVLDLARWGRTLLKGGEVDGKQVLNKESIAATWTGRTFASGSRRSPDFAPVQAYGLGWAIDAYKGHAKYTHNGLISGYKSALDIYPDLDLVVATQANVNKASLTDNLSHYILDEILDLPRTQDWLFEVSPKGTEKTYTMTDQAIQGKFPKKVENLPPVHSLKEYTGVFTNPALGDISFVYNETEDALYFKHSAFDIKMEHYNFEMFTAVLRILGIARAVGFQFETGVDGKVGSLKLIEPDLENRVFKKKVVPTIAA</sequence>
<dbReference type="InterPro" id="IPR050491">
    <property type="entry name" value="AmpC-like"/>
</dbReference>
<evidence type="ECO:0000256" key="2">
    <source>
        <dbReference type="SAM" id="MobiDB-lite"/>
    </source>
</evidence>
<dbReference type="PANTHER" id="PTHR46825:SF15">
    <property type="entry name" value="BETA-LACTAMASE-RELATED DOMAIN-CONTAINING PROTEIN"/>
    <property type="match status" value="1"/>
</dbReference>
<reference evidence="5 6" key="1">
    <citation type="journal article" date="2020" name="Fungal Divers.">
        <title>Resolving the Mortierellaceae phylogeny through synthesis of multi-gene phylogenetics and phylogenomics.</title>
        <authorList>
            <person name="Vandepol N."/>
            <person name="Liber J."/>
            <person name="Desiro A."/>
            <person name="Na H."/>
            <person name="Kennedy M."/>
            <person name="Barry K."/>
            <person name="Grigoriev I.V."/>
            <person name="Miller A.N."/>
            <person name="O'Donnell K."/>
            <person name="Stajich J.E."/>
            <person name="Bonito G."/>
        </authorList>
    </citation>
    <scope>NUCLEOTIDE SEQUENCE [LARGE SCALE GENOMIC DNA]</scope>
    <source>
        <strain evidence="5 6">AD045</strain>
    </source>
</reference>
<dbReference type="InterPro" id="IPR012338">
    <property type="entry name" value="Beta-lactam/transpept-like"/>
</dbReference>
<gene>
    <name evidence="5" type="ORF">BGZ96_004118</name>
</gene>
<comment type="similarity">
    <text evidence="1">Belongs to the peptidase S12 family.</text>
</comment>
<dbReference type="InterPro" id="IPR021860">
    <property type="entry name" value="Peptidase_S12_Pab87-rel_C"/>
</dbReference>
<feature type="region of interest" description="Disordered" evidence="2">
    <location>
        <begin position="1"/>
        <end position="21"/>
    </location>
</feature>
<comment type="caution">
    <text evidence="5">The sequence shown here is derived from an EMBL/GenBank/DDBJ whole genome shotgun (WGS) entry which is preliminary data.</text>
</comment>
<dbReference type="Pfam" id="PF11954">
    <property type="entry name" value="DUF3471"/>
    <property type="match status" value="1"/>
</dbReference>
<protein>
    <recommendedName>
        <fullName evidence="7">Beta-lactamase/transpeptidase-like protein</fullName>
    </recommendedName>
</protein>
<evidence type="ECO:0000259" key="4">
    <source>
        <dbReference type="Pfam" id="PF11954"/>
    </source>
</evidence>
<dbReference type="Pfam" id="PF00144">
    <property type="entry name" value="Beta-lactamase"/>
    <property type="match status" value="1"/>
</dbReference>
<proteinExistence type="inferred from homology"/>
<evidence type="ECO:0000256" key="1">
    <source>
        <dbReference type="ARBA" id="ARBA00038215"/>
    </source>
</evidence>
<accession>A0ABQ7K6W2</accession>
<evidence type="ECO:0000259" key="3">
    <source>
        <dbReference type="Pfam" id="PF00144"/>
    </source>
</evidence>
<evidence type="ECO:0000313" key="6">
    <source>
        <dbReference type="Proteomes" id="UP001194696"/>
    </source>
</evidence>
<feature type="domain" description="Beta-lactamase-related" evidence="3">
    <location>
        <begin position="28"/>
        <end position="354"/>
    </location>
</feature>
<name>A0ABQ7K6W2_9FUNG</name>
<dbReference type="Gene3D" id="3.40.710.10">
    <property type="entry name" value="DD-peptidase/beta-lactamase superfamily"/>
    <property type="match status" value="1"/>
</dbReference>
<dbReference type="SUPFAM" id="SSF56601">
    <property type="entry name" value="beta-lactamase/transpeptidase-like"/>
    <property type="match status" value="1"/>
</dbReference>
<organism evidence="5 6">
    <name type="scientific">Linnemannia gamsii</name>
    <dbReference type="NCBI Taxonomy" id="64522"/>
    <lineage>
        <taxon>Eukaryota</taxon>
        <taxon>Fungi</taxon>
        <taxon>Fungi incertae sedis</taxon>
        <taxon>Mucoromycota</taxon>
        <taxon>Mortierellomycotina</taxon>
        <taxon>Mortierellomycetes</taxon>
        <taxon>Mortierellales</taxon>
        <taxon>Mortierellaceae</taxon>
        <taxon>Linnemannia</taxon>
    </lineage>
</organism>
<keyword evidence="6" id="KW-1185">Reference proteome</keyword>
<dbReference type="EMBL" id="JAAAIM010000197">
    <property type="protein sequence ID" value="KAG0292438.1"/>
    <property type="molecule type" value="Genomic_DNA"/>
</dbReference>
<dbReference type="InterPro" id="IPR001466">
    <property type="entry name" value="Beta-lactam-related"/>
</dbReference>
<dbReference type="Gene3D" id="2.40.128.600">
    <property type="match status" value="1"/>
</dbReference>